<proteinExistence type="predicted"/>
<dbReference type="EMBL" id="CM017872">
    <property type="protein sequence ID" value="KAG1326823.1"/>
    <property type="molecule type" value="Genomic_DNA"/>
</dbReference>
<reference evidence="1" key="2">
    <citation type="submission" date="2019-07" db="EMBL/GenBank/DDBJ databases">
        <authorList>
            <person name="Yang Y."/>
            <person name="Bocs S."/>
            <person name="Baudouin L."/>
        </authorList>
    </citation>
    <scope>NUCLEOTIDE SEQUENCE</scope>
    <source>
        <tissue evidence="1">Spear leaf of Hainan Tall coconut</tissue>
    </source>
</reference>
<dbReference type="AlphaFoldDB" id="A0A8K0HVC1"/>
<evidence type="ECO:0008006" key="3">
    <source>
        <dbReference type="Google" id="ProtNLM"/>
    </source>
</evidence>
<sequence length="122" mass="14197">MAMDRSKRNFSIRREESVALFRLVGQVMPEKYFFGRRPPVPLWNKDIKIIVGQPIEFDLQSLKQTAKTVSRDSSIHDLGWPNTTDGLDEAAQKWLDVCISDQIRTILERLRVFGATFKRFKV</sequence>
<keyword evidence="2" id="KW-1185">Reference proteome</keyword>
<evidence type="ECO:0000313" key="2">
    <source>
        <dbReference type="Proteomes" id="UP000797356"/>
    </source>
</evidence>
<reference evidence="1" key="1">
    <citation type="journal article" date="2017" name="Gigascience">
        <title>The genome draft of coconut (Cocos nucifera).</title>
        <authorList>
            <person name="Xiao Y."/>
            <person name="Xu P."/>
            <person name="Fan H."/>
            <person name="Baudouin L."/>
            <person name="Xia W."/>
            <person name="Bocs S."/>
            <person name="Xu J."/>
            <person name="Li Q."/>
            <person name="Guo A."/>
            <person name="Zhou L."/>
            <person name="Li J."/>
            <person name="Wu Y."/>
            <person name="Ma Z."/>
            <person name="Armero A."/>
            <person name="Issali A.E."/>
            <person name="Liu N."/>
            <person name="Peng M."/>
            <person name="Yang Y."/>
        </authorList>
    </citation>
    <scope>NUCLEOTIDE SEQUENCE</scope>
    <source>
        <tissue evidence="1">Spear leaf of Hainan Tall coconut</tissue>
    </source>
</reference>
<comment type="caution">
    <text evidence="1">The sequence shown here is derived from an EMBL/GenBank/DDBJ whole genome shotgun (WGS) entry which is preliminary data.</text>
</comment>
<dbReference type="Proteomes" id="UP000797356">
    <property type="component" value="Chromosome 1"/>
</dbReference>
<accession>A0A8K0HVC1</accession>
<evidence type="ECO:0000313" key="1">
    <source>
        <dbReference type="EMBL" id="KAG1326823.1"/>
    </source>
</evidence>
<name>A0A8K0HVC1_COCNU</name>
<organism evidence="1 2">
    <name type="scientific">Cocos nucifera</name>
    <name type="common">Coconut palm</name>
    <dbReference type="NCBI Taxonomy" id="13894"/>
    <lineage>
        <taxon>Eukaryota</taxon>
        <taxon>Viridiplantae</taxon>
        <taxon>Streptophyta</taxon>
        <taxon>Embryophyta</taxon>
        <taxon>Tracheophyta</taxon>
        <taxon>Spermatophyta</taxon>
        <taxon>Magnoliopsida</taxon>
        <taxon>Liliopsida</taxon>
        <taxon>Arecaceae</taxon>
        <taxon>Arecoideae</taxon>
        <taxon>Cocoseae</taxon>
        <taxon>Attaleinae</taxon>
        <taxon>Cocos</taxon>
    </lineage>
</organism>
<protein>
    <recommendedName>
        <fullName evidence="3">Tafazzin family protein</fullName>
    </recommendedName>
</protein>
<dbReference type="OrthoDB" id="193467at2759"/>
<gene>
    <name evidence="1" type="ORF">COCNU_01G007570</name>
</gene>